<dbReference type="AlphaFoldDB" id="A0AAE8W497"/>
<dbReference type="SUPFAM" id="SSF54909">
    <property type="entry name" value="Dimeric alpha+beta barrel"/>
    <property type="match status" value="1"/>
</dbReference>
<feature type="domain" description="ABM" evidence="1">
    <location>
        <begin position="9"/>
        <end position="74"/>
    </location>
</feature>
<comment type="caution">
    <text evidence="2">The sequence shown here is derived from an EMBL/GenBank/DDBJ whole genome shotgun (WGS) entry which is preliminary data.</text>
</comment>
<name>A0AAE8W497_9ACTN</name>
<dbReference type="RefSeq" id="WP_141581687.1">
    <property type="nucleotide sequence ID" value="NZ_JARAVA010000026.1"/>
</dbReference>
<gene>
    <name evidence="2" type="ORF">Sipo8835_10385</name>
</gene>
<dbReference type="GO" id="GO:0004497">
    <property type="term" value="F:monooxygenase activity"/>
    <property type="evidence" value="ECO:0007669"/>
    <property type="project" value="UniProtKB-KW"/>
</dbReference>
<evidence type="ECO:0000259" key="1">
    <source>
        <dbReference type="Pfam" id="PF03992"/>
    </source>
</evidence>
<keyword evidence="2" id="KW-0503">Monooxygenase</keyword>
<reference evidence="2 3" key="1">
    <citation type="submission" date="2019-03" db="EMBL/GenBank/DDBJ databases">
        <title>Comparative genomic analyses of the sweetpotato soil rot pathogen, Streptomyces ipomoeae.</title>
        <authorList>
            <person name="Ruschel Soares N."/>
            <person name="Badger J.H."/>
            <person name="Huguet-Tapia J.C."/>
            <person name="Clark C.A."/>
            <person name="Pettis G.S."/>
        </authorList>
    </citation>
    <scope>NUCLEOTIDE SEQUENCE [LARGE SCALE GENOMIC DNA]</scope>
    <source>
        <strain evidence="2 3">88-35</strain>
    </source>
</reference>
<evidence type="ECO:0000313" key="2">
    <source>
        <dbReference type="EMBL" id="TQE36375.1"/>
    </source>
</evidence>
<dbReference type="Proteomes" id="UP000318720">
    <property type="component" value="Unassembled WGS sequence"/>
</dbReference>
<accession>A0AAE8W497</accession>
<sequence length="100" mass="11310">MSGEVRVLVHHHAEEPEEIRRAYHEVSSALAGVPGMLGNELLESVAGRPGFVVLSRWRDLRSFLAWEQGAEHRRSTAPLRPYQDRDLPVPYAIYQVSAAY</sequence>
<protein>
    <submittedName>
        <fullName evidence="2">Antibiotic biosynthesis monooxygenase</fullName>
    </submittedName>
</protein>
<dbReference type="Pfam" id="PF03992">
    <property type="entry name" value="ABM"/>
    <property type="match status" value="1"/>
</dbReference>
<evidence type="ECO:0000313" key="3">
    <source>
        <dbReference type="Proteomes" id="UP000318720"/>
    </source>
</evidence>
<keyword evidence="2" id="KW-0560">Oxidoreductase</keyword>
<organism evidence="2 3">
    <name type="scientific">Streptomyces ipomoeae</name>
    <dbReference type="NCBI Taxonomy" id="103232"/>
    <lineage>
        <taxon>Bacteria</taxon>
        <taxon>Bacillati</taxon>
        <taxon>Actinomycetota</taxon>
        <taxon>Actinomycetes</taxon>
        <taxon>Kitasatosporales</taxon>
        <taxon>Streptomycetaceae</taxon>
        <taxon>Streptomyces</taxon>
    </lineage>
</organism>
<dbReference type="EMBL" id="SPAZ01000092">
    <property type="protein sequence ID" value="TQE36375.1"/>
    <property type="molecule type" value="Genomic_DNA"/>
</dbReference>
<dbReference type="Gene3D" id="3.30.70.100">
    <property type="match status" value="1"/>
</dbReference>
<dbReference type="InterPro" id="IPR007138">
    <property type="entry name" value="ABM_dom"/>
</dbReference>
<proteinExistence type="predicted"/>
<dbReference type="InterPro" id="IPR011008">
    <property type="entry name" value="Dimeric_a/b-barrel"/>
</dbReference>